<reference evidence="9" key="1">
    <citation type="submission" date="2025-08" db="UniProtKB">
        <authorList>
            <consortium name="Ensembl"/>
        </authorList>
    </citation>
    <scope>IDENTIFICATION</scope>
</reference>
<evidence type="ECO:0000256" key="3">
    <source>
        <dbReference type="ARBA" id="ARBA00022530"/>
    </source>
</evidence>
<dbReference type="GO" id="GO:0007155">
    <property type="term" value="P:cell adhesion"/>
    <property type="evidence" value="ECO:0007669"/>
    <property type="project" value="UniProtKB-KW"/>
</dbReference>
<evidence type="ECO:0000256" key="6">
    <source>
        <dbReference type="ARBA" id="ARBA00022889"/>
    </source>
</evidence>
<name>A0A3B3CF61_ORYME</name>
<evidence type="ECO:0000256" key="5">
    <source>
        <dbReference type="ARBA" id="ARBA00022737"/>
    </source>
</evidence>
<keyword evidence="6" id="KW-0130">Cell adhesion</keyword>
<dbReference type="Gene3D" id="3.40.50.410">
    <property type="entry name" value="von Willebrand factor, type A domain"/>
    <property type="match status" value="2"/>
</dbReference>
<dbReference type="AlphaFoldDB" id="A0A3B3CF61"/>
<dbReference type="Ensembl" id="ENSOMET00000034464.1">
    <property type="protein sequence ID" value="ENSOMEP00000016567.1"/>
    <property type="gene ID" value="ENSOMEG00000018229.1"/>
</dbReference>
<evidence type="ECO:0000256" key="7">
    <source>
        <dbReference type="ARBA" id="ARBA00023119"/>
    </source>
</evidence>
<evidence type="ECO:0000256" key="4">
    <source>
        <dbReference type="ARBA" id="ARBA00022729"/>
    </source>
</evidence>
<feature type="domain" description="VWFA" evidence="8">
    <location>
        <begin position="65"/>
        <end position="240"/>
    </location>
</feature>
<dbReference type="SMART" id="SM00327">
    <property type="entry name" value="VWA"/>
    <property type="match status" value="2"/>
</dbReference>
<sequence>MIAHNPSYAFSVLTFDDVGSIQQQLVSFVKRVPQQRQKIKMEEVQVSALTKSFNFCLISDFQKRDIVFLLDGSDDSQQRFIYITDFVERIVRDLNIDVNGDHVAVVQYSNSAEINFNLSRYVTENDVLKAIKGLNHKGGYPHNIGAALEYVLEHVFSPESGSRLKEGVPQILILLSGDRSRDDIRTPVKLLKETGILVIYALFVSDYEELPVVQQDVLSLLKFTSNHFAQMGNKTRFGKLCFLNFHTHMFESKDVVFLIDGSFDSRNGFEEIREFVKQIVEILNIGNDGDKVAMVQYSRVATVNFYLNSYSSRSDVLKAIKTIRHKYGRPLNTGYALEFVRDHVFAASVGGRHKDSVLQYLLIFSGGRSGDDVRGPAQSLRENGIVTFSFGTENADTLEMQTISSTPAHYFLVSNYKRIMERKKNICNNFRRYPRGKKDASK</sequence>
<keyword evidence="5" id="KW-0677">Repeat</keyword>
<feature type="domain" description="VWFA" evidence="8">
    <location>
        <begin position="254"/>
        <end position="426"/>
    </location>
</feature>
<dbReference type="FunFam" id="3.40.50.410:FF:000003">
    <property type="entry name" value="Collagen type VI alpha 3 chain"/>
    <property type="match status" value="2"/>
</dbReference>
<dbReference type="Pfam" id="PF00092">
    <property type="entry name" value="VWA"/>
    <property type="match status" value="2"/>
</dbReference>
<proteinExistence type="predicted"/>
<keyword evidence="3" id="KW-0272">Extracellular matrix</keyword>
<keyword evidence="10" id="KW-1185">Reference proteome</keyword>
<dbReference type="InterPro" id="IPR036465">
    <property type="entry name" value="vWFA_dom_sf"/>
</dbReference>
<keyword evidence="7" id="KW-0176">Collagen</keyword>
<dbReference type="PANTHER" id="PTHR24020:SF13">
    <property type="entry name" value="COLLAGEN ALPHA-3(VI) CHAIN"/>
    <property type="match status" value="1"/>
</dbReference>
<dbReference type="PROSITE" id="PS50234">
    <property type="entry name" value="VWFA"/>
    <property type="match status" value="2"/>
</dbReference>
<dbReference type="InterPro" id="IPR002035">
    <property type="entry name" value="VWF_A"/>
</dbReference>
<accession>A0A3B3CF61</accession>
<dbReference type="InterPro" id="IPR050525">
    <property type="entry name" value="ECM_Assembly_Org"/>
</dbReference>
<dbReference type="SUPFAM" id="SSF53300">
    <property type="entry name" value="vWA-like"/>
    <property type="match status" value="2"/>
</dbReference>
<evidence type="ECO:0000256" key="1">
    <source>
        <dbReference type="ARBA" id="ARBA00004498"/>
    </source>
</evidence>
<protein>
    <recommendedName>
        <fullName evidence="8">VWFA domain-containing protein</fullName>
    </recommendedName>
</protein>
<dbReference type="PANTHER" id="PTHR24020">
    <property type="entry name" value="COLLAGEN ALPHA"/>
    <property type="match status" value="1"/>
</dbReference>
<evidence type="ECO:0000313" key="9">
    <source>
        <dbReference type="Ensembl" id="ENSOMEP00000016567.1"/>
    </source>
</evidence>
<comment type="subcellular location">
    <subcellularLocation>
        <location evidence="1">Secreted</location>
        <location evidence="1">Extracellular space</location>
        <location evidence="1">Extracellular matrix</location>
    </subcellularLocation>
</comment>
<organism evidence="9 10">
    <name type="scientific">Oryzias melastigma</name>
    <name type="common">Marine medaka</name>
    <dbReference type="NCBI Taxonomy" id="30732"/>
    <lineage>
        <taxon>Eukaryota</taxon>
        <taxon>Metazoa</taxon>
        <taxon>Chordata</taxon>
        <taxon>Craniata</taxon>
        <taxon>Vertebrata</taxon>
        <taxon>Euteleostomi</taxon>
        <taxon>Actinopterygii</taxon>
        <taxon>Neopterygii</taxon>
        <taxon>Teleostei</taxon>
        <taxon>Neoteleostei</taxon>
        <taxon>Acanthomorphata</taxon>
        <taxon>Ovalentaria</taxon>
        <taxon>Atherinomorphae</taxon>
        <taxon>Beloniformes</taxon>
        <taxon>Adrianichthyidae</taxon>
        <taxon>Oryziinae</taxon>
        <taxon>Oryzias</taxon>
    </lineage>
</organism>
<evidence type="ECO:0000313" key="10">
    <source>
        <dbReference type="Proteomes" id="UP000261560"/>
    </source>
</evidence>
<evidence type="ECO:0000256" key="2">
    <source>
        <dbReference type="ARBA" id="ARBA00022525"/>
    </source>
</evidence>
<dbReference type="Proteomes" id="UP000261560">
    <property type="component" value="Unplaced"/>
</dbReference>
<reference evidence="9" key="2">
    <citation type="submission" date="2025-09" db="UniProtKB">
        <authorList>
            <consortium name="Ensembl"/>
        </authorList>
    </citation>
    <scope>IDENTIFICATION</scope>
</reference>
<dbReference type="GO" id="GO:0005581">
    <property type="term" value="C:collagen trimer"/>
    <property type="evidence" value="ECO:0007669"/>
    <property type="project" value="UniProtKB-KW"/>
</dbReference>
<dbReference type="GeneTree" id="ENSGT00940000156462"/>
<evidence type="ECO:0000259" key="8">
    <source>
        <dbReference type="PROSITE" id="PS50234"/>
    </source>
</evidence>
<keyword evidence="2" id="KW-0964">Secreted</keyword>
<dbReference type="GO" id="GO:0005615">
    <property type="term" value="C:extracellular space"/>
    <property type="evidence" value="ECO:0007669"/>
    <property type="project" value="TreeGrafter"/>
</dbReference>
<keyword evidence="4" id="KW-0732">Signal</keyword>